<dbReference type="RefSeq" id="WP_060591724.1">
    <property type="nucleotide sequence ID" value="NZ_CP031418.1"/>
</dbReference>
<dbReference type="PROSITE" id="PS50801">
    <property type="entry name" value="STAS"/>
    <property type="match status" value="1"/>
</dbReference>
<dbReference type="InterPro" id="IPR036513">
    <property type="entry name" value="STAS_dom_sf"/>
</dbReference>
<accession>A0A0H5NLP6</accession>
<dbReference type="Proteomes" id="UP000057820">
    <property type="component" value="Chromosome 1"/>
</dbReference>
<protein>
    <submittedName>
        <fullName evidence="2">Anti-anti-sigma factor</fullName>
    </submittedName>
</protein>
<evidence type="ECO:0000313" key="3">
    <source>
        <dbReference type="Proteomes" id="UP000057820"/>
    </source>
</evidence>
<dbReference type="SUPFAM" id="SSF52091">
    <property type="entry name" value="SpoIIaa-like"/>
    <property type="match status" value="1"/>
</dbReference>
<name>A0A0H5NLP6_NOCFR</name>
<dbReference type="InterPro" id="IPR002645">
    <property type="entry name" value="STAS_dom"/>
</dbReference>
<proteinExistence type="predicted"/>
<dbReference type="Gene3D" id="3.30.750.24">
    <property type="entry name" value="STAS domain"/>
    <property type="match status" value="1"/>
</dbReference>
<dbReference type="CDD" id="cd07043">
    <property type="entry name" value="STAS_anti-anti-sigma_factors"/>
    <property type="match status" value="1"/>
</dbReference>
<reference evidence="3" key="1">
    <citation type="submission" date="2015-03" db="EMBL/GenBank/DDBJ databases">
        <authorList>
            <consortium name="Pathogen Informatics"/>
        </authorList>
    </citation>
    <scope>NUCLEOTIDE SEQUENCE [LARGE SCALE GENOMIC DNA]</scope>
    <source>
        <strain evidence="3">NCTC11134</strain>
    </source>
</reference>
<evidence type="ECO:0000259" key="1">
    <source>
        <dbReference type="PROSITE" id="PS50801"/>
    </source>
</evidence>
<feature type="domain" description="STAS" evidence="1">
    <location>
        <begin position="29"/>
        <end position="141"/>
    </location>
</feature>
<gene>
    <name evidence="2" type="ORF">ERS450000_01666</name>
</gene>
<sequence>MDSALESRLAQAAHRLPAPEGATTANRRLFSRLRRRGPALVLSPRGAADAYTLDLWRCAVREAVDTAAASACALIVDTSRIDFLSCRALVVLAEEAGRAAERGVPVSLVTPNRTIARIAAVDPATVALSIHSTVVSALTALRLRDSQDTSGRSGTPLALGN</sequence>
<organism evidence="2 3">
    <name type="scientific">Nocardia farcinica</name>
    <dbReference type="NCBI Taxonomy" id="37329"/>
    <lineage>
        <taxon>Bacteria</taxon>
        <taxon>Bacillati</taxon>
        <taxon>Actinomycetota</taxon>
        <taxon>Actinomycetes</taxon>
        <taxon>Mycobacteriales</taxon>
        <taxon>Nocardiaceae</taxon>
        <taxon>Nocardia</taxon>
    </lineage>
</organism>
<evidence type="ECO:0000313" key="2">
    <source>
        <dbReference type="EMBL" id="CRY76077.1"/>
    </source>
</evidence>
<dbReference type="EMBL" id="LN868938">
    <property type="protein sequence ID" value="CRY76077.1"/>
    <property type="molecule type" value="Genomic_DNA"/>
</dbReference>
<dbReference type="Pfam" id="PF01740">
    <property type="entry name" value="STAS"/>
    <property type="match status" value="1"/>
</dbReference>
<dbReference type="KEGG" id="nfr:ERS450000_01666"/>
<dbReference type="AlphaFoldDB" id="A0A0H5NLP6"/>